<protein>
    <recommendedName>
        <fullName evidence="3">SH3 domain-containing protein</fullName>
    </recommendedName>
</protein>
<evidence type="ECO:0000313" key="1">
    <source>
        <dbReference type="EMBL" id="GIY55662.1"/>
    </source>
</evidence>
<name>A0AAV4UCS5_9ARAC</name>
<dbReference type="Proteomes" id="UP001054837">
    <property type="component" value="Unassembled WGS sequence"/>
</dbReference>
<reference evidence="1 2" key="1">
    <citation type="submission" date="2021-06" db="EMBL/GenBank/DDBJ databases">
        <title>Caerostris darwini draft genome.</title>
        <authorList>
            <person name="Kono N."/>
            <person name="Arakawa K."/>
        </authorList>
    </citation>
    <scope>NUCLEOTIDE SEQUENCE [LARGE SCALE GENOMIC DNA]</scope>
</reference>
<accession>A0AAV4UCS5</accession>
<dbReference type="AlphaFoldDB" id="A0AAV4UCS5"/>
<sequence>MAVEVGHKINFTNEGDQKPGLEPGNVISVIDEKERGFWMPRCKNAFENNNLILQFNVRTPEQLCVTAIEQTEAILPPRLQYIIQICQMFYMKVPKIKDISKHRKKMVKVMKDLEVLNVKLIRTTYNQ</sequence>
<dbReference type="EMBL" id="BPLQ01011102">
    <property type="protein sequence ID" value="GIY55662.1"/>
    <property type="molecule type" value="Genomic_DNA"/>
</dbReference>
<gene>
    <name evidence="1" type="ORF">CDAR_398981</name>
</gene>
<comment type="caution">
    <text evidence="1">The sequence shown here is derived from an EMBL/GenBank/DDBJ whole genome shotgun (WGS) entry which is preliminary data.</text>
</comment>
<keyword evidence="2" id="KW-1185">Reference proteome</keyword>
<organism evidence="1 2">
    <name type="scientific">Caerostris darwini</name>
    <dbReference type="NCBI Taxonomy" id="1538125"/>
    <lineage>
        <taxon>Eukaryota</taxon>
        <taxon>Metazoa</taxon>
        <taxon>Ecdysozoa</taxon>
        <taxon>Arthropoda</taxon>
        <taxon>Chelicerata</taxon>
        <taxon>Arachnida</taxon>
        <taxon>Araneae</taxon>
        <taxon>Araneomorphae</taxon>
        <taxon>Entelegynae</taxon>
        <taxon>Araneoidea</taxon>
        <taxon>Araneidae</taxon>
        <taxon>Caerostris</taxon>
    </lineage>
</organism>
<dbReference type="Gene3D" id="2.60.260.20">
    <property type="entry name" value="Urease metallochaperone UreE, N-terminal domain"/>
    <property type="match status" value="1"/>
</dbReference>
<evidence type="ECO:0000313" key="2">
    <source>
        <dbReference type="Proteomes" id="UP001054837"/>
    </source>
</evidence>
<proteinExistence type="predicted"/>
<evidence type="ECO:0008006" key="3">
    <source>
        <dbReference type="Google" id="ProtNLM"/>
    </source>
</evidence>